<reference evidence="2 3" key="1">
    <citation type="journal article" date="2017" name="Genome Biol.">
        <title>New reference genome sequences of hot pepper reveal the massive evolution of plant disease-resistance genes by retroduplication.</title>
        <authorList>
            <person name="Kim S."/>
            <person name="Park J."/>
            <person name="Yeom S.I."/>
            <person name="Kim Y.M."/>
            <person name="Seo E."/>
            <person name="Kim K.T."/>
            <person name="Kim M.S."/>
            <person name="Lee J.M."/>
            <person name="Cheong K."/>
            <person name="Shin H.S."/>
            <person name="Kim S.B."/>
            <person name="Han K."/>
            <person name="Lee J."/>
            <person name="Park M."/>
            <person name="Lee H.A."/>
            <person name="Lee H.Y."/>
            <person name="Lee Y."/>
            <person name="Oh S."/>
            <person name="Lee J.H."/>
            <person name="Choi E."/>
            <person name="Choi E."/>
            <person name="Lee S.E."/>
            <person name="Jeon J."/>
            <person name="Kim H."/>
            <person name="Choi G."/>
            <person name="Song H."/>
            <person name="Lee J."/>
            <person name="Lee S.C."/>
            <person name="Kwon J.K."/>
            <person name="Lee H.Y."/>
            <person name="Koo N."/>
            <person name="Hong Y."/>
            <person name="Kim R.W."/>
            <person name="Kang W.H."/>
            <person name="Huh J.H."/>
            <person name="Kang B.C."/>
            <person name="Yang T.J."/>
            <person name="Lee Y.H."/>
            <person name="Bennetzen J.L."/>
            <person name="Choi D."/>
        </authorList>
    </citation>
    <scope>NUCLEOTIDE SEQUENCE [LARGE SCALE GENOMIC DNA]</scope>
    <source>
        <strain evidence="3">cv. PBC81</strain>
    </source>
</reference>
<feature type="region of interest" description="Disordered" evidence="1">
    <location>
        <begin position="65"/>
        <end position="120"/>
    </location>
</feature>
<feature type="compositionally biased region" description="Basic and acidic residues" evidence="1">
    <location>
        <begin position="65"/>
        <end position="77"/>
    </location>
</feature>
<accession>A0A2G2VYQ7</accession>
<feature type="compositionally biased region" description="Polar residues" evidence="1">
    <location>
        <begin position="10"/>
        <end position="29"/>
    </location>
</feature>
<feature type="compositionally biased region" description="Basic and acidic residues" evidence="1">
    <location>
        <begin position="103"/>
        <end position="120"/>
    </location>
</feature>
<proteinExistence type="predicted"/>
<dbReference type="PANTHER" id="PTHR33022">
    <property type="entry name" value="DUF1985 DOMAIN-CONTAINING PROTEIN"/>
    <property type="match status" value="1"/>
</dbReference>
<name>A0A2G2VYQ7_CAPBA</name>
<evidence type="ECO:0000313" key="2">
    <source>
        <dbReference type="EMBL" id="PHT38091.1"/>
    </source>
</evidence>
<protein>
    <submittedName>
        <fullName evidence="2">Uncharacterized protein</fullName>
    </submittedName>
</protein>
<dbReference type="EMBL" id="MLFT02000009">
    <property type="protein sequence ID" value="PHT38091.1"/>
    <property type="molecule type" value="Genomic_DNA"/>
</dbReference>
<sequence>MSVSPERDQLNSVPSSSTEPKGTSKLSLDSNEIKNYINKCVAEKMVELVTLISKIHAEVVKALKKEENKESQEEKIVDQQQSQEEGSKKHASPYKKNLQDVNVADKDEGRDEDLEKKHVSDLEALQDEIMAYEEEGSDDELKKKCITNMEDLSVRDHEATKAPVKRERKKSRILKLPYITKYGSISKNEGNSDNEEKKKYAFDEILSEGKQVHSCGFDAESQRGRYASLLWHYRVTKAKEGYTNDNGDPPQPTPRALIHKLIAGTNNIKKCNQRLLEKATPKIWDQKRLAVTIE</sequence>
<comment type="caution">
    <text evidence="2">The sequence shown here is derived from an EMBL/GenBank/DDBJ whole genome shotgun (WGS) entry which is preliminary data.</text>
</comment>
<dbReference type="Proteomes" id="UP000224567">
    <property type="component" value="Unassembled WGS sequence"/>
</dbReference>
<dbReference type="OrthoDB" id="10598233at2759"/>
<reference evidence="3" key="2">
    <citation type="journal article" date="2017" name="J. Anim. Genet.">
        <title>Multiple reference genome sequences of hot pepper reveal the massive evolution of plant disease resistance genes by retroduplication.</title>
        <authorList>
            <person name="Kim S."/>
            <person name="Park J."/>
            <person name="Yeom S.-I."/>
            <person name="Kim Y.-M."/>
            <person name="Seo E."/>
            <person name="Kim K.-T."/>
            <person name="Kim M.-S."/>
            <person name="Lee J.M."/>
            <person name="Cheong K."/>
            <person name="Shin H.-S."/>
            <person name="Kim S.-B."/>
            <person name="Han K."/>
            <person name="Lee J."/>
            <person name="Park M."/>
            <person name="Lee H.-A."/>
            <person name="Lee H.-Y."/>
            <person name="Lee Y."/>
            <person name="Oh S."/>
            <person name="Lee J.H."/>
            <person name="Choi E."/>
            <person name="Choi E."/>
            <person name="Lee S.E."/>
            <person name="Jeon J."/>
            <person name="Kim H."/>
            <person name="Choi G."/>
            <person name="Song H."/>
            <person name="Lee J."/>
            <person name="Lee S.-C."/>
            <person name="Kwon J.-K."/>
            <person name="Lee H.-Y."/>
            <person name="Koo N."/>
            <person name="Hong Y."/>
            <person name="Kim R.W."/>
            <person name="Kang W.-H."/>
            <person name="Huh J.H."/>
            <person name="Kang B.-C."/>
            <person name="Yang T.-J."/>
            <person name="Lee Y.-H."/>
            <person name="Bennetzen J.L."/>
            <person name="Choi D."/>
        </authorList>
    </citation>
    <scope>NUCLEOTIDE SEQUENCE [LARGE SCALE GENOMIC DNA]</scope>
    <source>
        <strain evidence="3">cv. PBC81</strain>
    </source>
</reference>
<evidence type="ECO:0000256" key="1">
    <source>
        <dbReference type="SAM" id="MobiDB-lite"/>
    </source>
</evidence>
<dbReference type="PANTHER" id="PTHR33022:SF13">
    <property type="entry name" value="UBIQUITIN-LIKE PROTEASE FAMILY PROFILE DOMAIN-CONTAINING PROTEIN"/>
    <property type="match status" value="1"/>
</dbReference>
<dbReference type="AlphaFoldDB" id="A0A2G2VYQ7"/>
<evidence type="ECO:0000313" key="3">
    <source>
        <dbReference type="Proteomes" id="UP000224567"/>
    </source>
</evidence>
<organism evidence="2 3">
    <name type="scientific">Capsicum baccatum</name>
    <name type="common">Peruvian pepper</name>
    <dbReference type="NCBI Taxonomy" id="33114"/>
    <lineage>
        <taxon>Eukaryota</taxon>
        <taxon>Viridiplantae</taxon>
        <taxon>Streptophyta</taxon>
        <taxon>Embryophyta</taxon>
        <taxon>Tracheophyta</taxon>
        <taxon>Spermatophyta</taxon>
        <taxon>Magnoliopsida</taxon>
        <taxon>eudicotyledons</taxon>
        <taxon>Gunneridae</taxon>
        <taxon>Pentapetalae</taxon>
        <taxon>asterids</taxon>
        <taxon>lamiids</taxon>
        <taxon>Solanales</taxon>
        <taxon>Solanaceae</taxon>
        <taxon>Solanoideae</taxon>
        <taxon>Capsiceae</taxon>
        <taxon>Capsicum</taxon>
    </lineage>
</organism>
<gene>
    <name evidence="2" type="ORF">CQW23_21664</name>
</gene>
<feature type="region of interest" description="Disordered" evidence="1">
    <location>
        <begin position="1"/>
        <end position="29"/>
    </location>
</feature>
<keyword evidence="3" id="KW-1185">Reference proteome</keyword>